<dbReference type="InterPro" id="IPR058240">
    <property type="entry name" value="rSAM_sf"/>
</dbReference>
<comment type="cofactor">
    <cofactor evidence="8">
        <name>[4Fe-4S] cluster</name>
        <dbReference type="ChEBI" id="CHEBI:49883"/>
    </cofactor>
    <text evidence="8">Binds 1 [4Fe-4S] cluster. The cluster is coordinated with 3 cysteines and an exchangeable S-adenosyl-L-methionine.</text>
</comment>
<dbReference type="AlphaFoldDB" id="A0A940DKM7"/>
<evidence type="ECO:0000256" key="2">
    <source>
        <dbReference type="ARBA" id="ARBA00022691"/>
    </source>
</evidence>
<reference evidence="10" key="1">
    <citation type="submission" date="2020-10" db="EMBL/GenBank/DDBJ databases">
        <authorList>
            <person name="Gilroy R."/>
        </authorList>
    </citation>
    <scope>NUCLEOTIDE SEQUENCE</scope>
    <source>
        <strain evidence="10">3924</strain>
    </source>
</reference>
<comment type="catalytic activity">
    <reaction evidence="8">
        <text>6-carboxy-5,6,7,8-tetrahydropterin + H(+) = 7-carboxy-7-carbaguanine + NH4(+)</text>
        <dbReference type="Rhea" id="RHEA:27974"/>
        <dbReference type="ChEBI" id="CHEBI:15378"/>
        <dbReference type="ChEBI" id="CHEBI:28938"/>
        <dbReference type="ChEBI" id="CHEBI:61032"/>
        <dbReference type="ChEBI" id="CHEBI:61036"/>
        <dbReference type="EC" id="4.3.99.3"/>
    </reaction>
</comment>
<dbReference type="PANTHER" id="PTHR42836:SF1">
    <property type="entry name" value="7-CARBOXY-7-DEAZAGUANINE SYNTHASE"/>
    <property type="match status" value="1"/>
</dbReference>
<feature type="binding site" evidence="8">
    <location>
        <position position="45"/>
    </location>
    <ligand>
        <name>Mg(2+)</name>
        <dbReference type="ChEBI" id="CHEBI:18420"/>
    </ligand>
</feature>
<dbReference type="EMBL" id="JADIMV010000134">
    <property type="protein sequence ID" value="MBO8440538.1"/>
    <property type="molecule type" value="Genomic_DNA"/>
</dbReference>
<keyword evidence="1 8" id="KW-0004">4Fe-4S</keyword>
<name>A0A940DKM7_9BACT</name>
<evidence type="ECO:0000256" key="6">
    <source>
        <dbReference type="ARBA" id="ARBA00023014"/>
    </source>
</evidence>
<keyword evidence="4 8" id="KW-0460">Magnesium</keyword>
<evidence type="ECO:0000259" key="9">
    <source>
        <dbReference type="PROSITE" id="PS51918"/>
    </source>
</evidence>
<comment type="caution">
    <text evidence="8">Lacks conserved residue(s) required for the propagation of feature annotation.</text>
</comment>
<dbReference type="InterPro" id="IPR007197">
    <property type="entry name" value="rSAM"/>
</dbReference>
<dbReference type="HAMAP" id="MF_00917">
    <property type="entry name" value="QueE"/>
    <property type="match status" value="1"/>
</dbReference>
<dbReference type="GO" id="GO:0008616">
    <property type="term" value="P:tRNA queuosine(34) biosynthetic process"/>
    <property type="evidence" value="ECO:0007669"/>
    <property type="project" value="UniProtKB-UniRule"/>
</dbReference>
<feature type="binding site" evidence="8">
    <location>
        <position position="32"/>
    </location>
    <ligand>
        <name>substrate</name>
    </ligand>
</feature>
<dbReference type="Proteomes" id="UP000712007">
    <property type="component" value="Unassembled WGS sequence"/>
</dbReference>
<evidence type="ECO:0000313" key="10">
    <source>
        <dbReference type="EMBL" id="MBO8440538.1"/>
    </source>
</evidence>
<comment type="subunit">
    <text evidence="8">Homodimer.</text>
</comment>
<evidence type="ECO:0000256" key="3">
    <source>
        <dbReference type="ARBA" id="ARBA00022723"/>
    </source>
</evidence>
<comment type="cofactor">
    <cofactor evidence="8">
        <name>S-adenosyl-L-methionine</name>
        <dbReference type="ChEBI" id="CHEBI:59789"/>
    </cofactor>
    <text evidence="8">Binds 1 S-adenosyl-L-methionine per subunit.</text>
</comment>
<comment type="similarity">
    <text evidence="8">Belongs to the radical SAM superfamily. 7-carboxy-7-deazaguanine synthase family.</text>
</comment>
<protein>
    <recommendedName>
        <fullName evidence="8">7-carboxy-7-deazaguanine synthase</fullName>
        <shortName evidence="8">CDG synthase</shortName>
        <ecNumber evidence="8">4.3.99.3</ecNumber>
    </recommendedName>
    <alternativeName>
        <fullName evidence="8">Queuosine biosynthesis protein QueE</fullName>
    </alternativeName>
</protein>
<keyword evidence="6 8" id="KW-0411">Iron-sulfur</keyword>
<evidence type="ECO:0000256" key="4">
    <source>
        <dbReference type="ARBA" id="ARBA00022842"/>
    </source>
</evidence>
<organism evidence="10 11">
    <name type="scientific">Candidatus Aphodosoma intestinipullorum</name>
    <dbReference type="NCBI Taxonomy" id="2840674"/>
    <lineage>
        <taxon>Bacteria</taxon>
        <taxon>Pseudomonadati</taxon>
        <taxon>Bacteroidota</taxon>
        <taxon>Bacteroidia</taxon>
        <taxon>Bacteroidales</taxon>
        <taxon>Candidatus Aphodosoma</taxon>
    </lineage>
</organism>
<dbReference type="PIRSF" id="PIRSF000370">
    <property type="entry name" value="QueE"/>
    <property type="match status" value="1"/>
</dbReference>
<dbReference type="CDD" id="cd01335">
    <property type="entry name" value="Radical_SAM"/>
    <property type="match status" value="1"/>
</dbReference>
<feature type="binding site" evidence="8">
    <location>
        <position position="36"/>
    </location>
    <ligand>
        <name>[4Fe-4S] cluster</name>
        <dbReference type="ChEBI" id="CHEBI:49883"/>
        <note>4Fe-4S-S-AdoMet</note>
    </ligand>
</feature>
<keyword evidence="5 8" id="KW-0408">Iron</keyword>
<evidence type="ECO:0000256" key="1">
    <source>
        <dbReference type="ARBA" id="ARBA00022485"/>
    </source>
</evidence>
<evidence type="ECO:0000313" key="11">
    <source>
        <dbReference type="Proteomes" id="UP000712007"/>
    </source>
</evidence>
<accession>A0A940DKM7</accession>
<reference evidence="10" key="2">
    <citation type="journal article" date="2021" name="PeerJ">
        <title>Extensive microbial diversity within the chicken gut microbiome revealed by metagenomics and culture.</title>
        <authorList>
            <person name="Gilroy R."/>
            <person name="Ravi A."/>
            <person name="Getino M."/>
            <person name="Pursley I."/>
            <person name="Horton D.L."/>
            <person name="Alikhan N.F."/>
            <person name="Baker D."/>
            <person name="Gharbi K."/>
            <person name="Hall N."/>
            <person name="Watson M."/>
            <person name="Adriaenssens E.M."/>
            <person name="Foster-Nyarko E."/>
            <person name="Jarju S."/>
            <person name="Secka A."/>
            <person name="Antonio M."/>
            <person name="Oren A."/>
            <person name="Chaudhuri R.R."/>
            <person name="La Ragione R."/>
            <person name="Hildebrand F."/>
            <person name="Pallen M.J."/>
        </authorList>
    </citation>
    <scope>NUCLEOTIDE SEQUENCE</scope>
    <source>
        <strain evidence="10">3924</strain>
    </source>
</reference>
<evidence type="ECO:0000256" key="5">
    <source>
        <dbReference type="ARBA" id="ARBA00023004"/>
    </source>
</evidence>
<feature type="binding site" evidence="8">
    <location>
        <begin position="17"/>
        <end position="19"/>
    </location>
    <ligand>
        <name>substrate</name>
    </ligand>
</feature>
<comment type="caution">
    <text evidence="10">The sequence shown here is derived from an EMBL/GenBank/DDBJ whole genome shotgun (WGS) entry which is preliminary data.</text>
</comment>
<dbReference type="GO" id="GO:0051539">
    <property type="term" value="F:4 iron, 4 sulfur cluster binding"/>
    <property type="evidence" value="ECO:0007669"/>
    <property type="project" value="UniProtKB-UniRule"/>
</dbReference>
<dbReference type="GO" id="GO:0016840">
    <property type="term" value="F:carbon-nitrogen lyase activity"/>
    <property type="evidence" value="ECO:0007669"/>
    <property type="project" value="UniProtKB-UniRule"/>
</dbReference>
<dbReference type="SUPFAM" id="SSF102114">
    <property type="entry name" value="Radical SAM enzymes"/>
    <property type="match status" value="1"/>
</dbReference>
<keyword evidence="2 8" id="KW-0949">S-adenosyl-L-methionine</keyword>
<dbReference type="PANTHER" id="PTHR42836">
    <property type="entry name" value="7-CARBOXY-7-DEAZAGUANINE SYNTHASE"/>
    <property type="match status" value="1"/>
</dbReference>
<keyword evidence="8" id="KW-0671">Queuosine biosynthesis</keyword>
<evidence type="ECO:0000256" key="8">
    <source>
        <dbReference type="HAMAP-Rule" id="MF_00917"/>
    </source>
</evidence>
<dbReference type="GO" id="GO:0000287">
    <property type="term" value="F:magnesium ion binding"/>
    <property type="evidence" value="ECO:0007669"/>
    <property type="project" value="UniProtKB-UniRule"/>
</dbReference>
<dbReference type="Pfam" id="PF04055">
    <property type="entry name" value="Radical_SAM"/>
    <property type="match status" value="1"/>
</dbReference>
<comment type="function">
    <text evidence="8">Catalyzes the complex heterocyclic radical-mediated conversion of 6-carboxy-5,6,7,8-tetrahydropterin (CPH4) to 7-carboxy-7-deazaguanine (CDG), a step common to the biosynthetic pathways of all 7-deazapurine-containing compounds.</text>
</comment>
<dbReference type="Gene3D" id="3.20.20.70">
    <property type="entry name" value="Aldolase class I"/>
    <property type="match status" value="1"/>
</dbReference>
<gene>
    <name evidence="8" type="primary">queE</name>
    <name evidence="10" type="ORF">IAC51_07800</name>
</gene>
<dbReference type="GO" id="GO:1904047">
    <property type="term" value="F:S-adenosyl-L-methionine binding"/>
    <property type="evidence" value="ECO:0007669"/>
    <property type="project" value="UniProtKB-UniRule"/>
</dbReference>
<feature type="binding site" evidence="8">
    <location>
        <position position="82"/>
    </location>
    <ligand>
        <name>S-adenosyl-L-methionine</name>
        <dbReference type="ChEBI" id="CHEBI:59789"/>
    </ligand>
</feature>
<sequence length="235" mass="26687">MNGTAHRYRVVEIFRSIDGEGRRAGMTAQFVRLAGCNLRCSYCDTAYALYGEKEKCVYTEMTADEIIRCLDNQPRRITLTGGEPLAHKGVYDLLRRFSSAGYEINVETNGAVPIAPLWEAGLRETVFCTVDYKLPSSGMERHMLMDNYLCLSAQDVVKFVVGDDGDIDPMLSLVHRMLLHYGSFESMPQIYIGAVWKQYDARRIVELMLDEPLLSGAHMQLQMHKFIWSPDDRGV</sequence>
<dbReference type="InterPro" id="IPR024924">
    <property type="entry name" value="7-CO-7-deazaguanine_synth-like"/>
</dbReference>
<keyword evidence="7 8" id="KW-0456">Lyase</keyword>
<comment type="pathway">
    <text evidence="8">Purine metabolism; 7-cyano-7-deazaguanine biosynthesis.</text>
</comment>
<evidence type="ECO:0000256" key="7">
    <source>
        <dbReference type="ARBA" id="ARBA00023239"/>
    </source>
</evidence>
<dbReference type="InterPro" id="IPR013785">
    <property type="entry name" value="Aldolase_TIM"/>
</dbReference>
<dbReference type="PROSITE" id="PS51918">
    <property type="entry name" value="RADICAL_SAM"/>
    <property type="match status" value="1"/>
</dbReference>
<dbReference type="SFLD" id="SFLDS00029">
    <property type="entry name" value="Radical_SAM"/>
    <property type="match status" value="1"/>
</dbReference>
<comment type="cofactor">
    <cofactor evidence="8">
        <name>Mg(2+)</name>
        <dbReference type="ChEBI" id="CHEBI:18420"/>
    </cofactor>
</comment>
<feature type="binding site" evidence="8">
    <location>
        <position position="40"/>
    </location>
    <ligand>
        <name>[4Fe-4S] cluster</name>
        <dbReference type="ChEBI" id="CHEBI:49883"/>
        <note>4Fe-4S-S-AdoMet</note>
    </ligand>
</feature>
<feature type="binding site" evidence="8">
    <location>
        <position position="43"/>
    </location>
    <ligand>
        <name>[4Fe-4S] cluster</name>
        <dbReference type="ChEBI" id="CHEBI:49883"/>
        <note>4Fe-4S-S-AdoMet</note>
    </ligand>
</feature>
<keyword evidence="3 8" id="KW-0479">Metal-binding</keyword>
<feature type="binding site" evidence="8">
    <location>
        <begin position="42"/>
        <end position="44"/>
    </location>
    <ligand>
        <name>S-adenosyl-L-methionine</name>
        <dbReference type="ChEBI" id="CHEBI:59789"/>
    </ligand>
</feature>
<feature type="binding site" evidence="8">
    <location>
        <position position="80"/>
    </location>
    <ligand>
        <name>substrate</name>
    </ligand>
</feature>
<proteinExistence type="inferred from homology"/>
<feature type="domain" description="Radical SAM core" evidence="9">
    <location>
        <begin position="23"/>
        <end position="231"/>
    </location>
</feature>
<dbReference type="EC" id="4.3.99.3" evidence="8"/>